<dbReference type="PROSITE" id="PS01135">
    <property type="entry name" value="FTSZ_2"/>
    <property type="match status" value="1"/>
</dbReference>
<dbReference type="SMART" id="SM00864">
    <property type="entry name" value="Tubulin"/>
    <property type="match status" value="1"/>
</dbReference>
<comment type="subcellular location">
    <subcellularLocation>
        <location evidence="4">Cytoplasm</location>
    </subcellularLocation>
    <text evidence="4">Assembles at midcell at the inner surface of the cytoplasmic membrane.</text>
</comment>
<evidence type="ECO:0000256" key="3">
    <source>
        <dbReference type="ARBA" id="ARBA00023134"/>
    </source>
</evidence>
<comment type="subunit">
    <text evidence="4">Homodimer. Polymerizes to form a dynamic ring structure in a strictly GTP-dependent manner. Interacts directly with several other division proteins.</text>
</comment>
<comment type="caution">
    <text evidence="9">The sequence shown here is derived from an EMBL/GenBank/DDBJ whole genome shotgun (WGS) entry which is preliminary data.</text>
</comment>
<feature type="binding site" evidence="4">
    <location>
        <begin position="109"/>
        <end position="111"/>
    </location>
    <ligand>
        <name>GTP</name>
        <dbReference type="ChEBI" id="CHEBI:37565"/>
    </ligand>
</feature>
<feature type="binding site" evidence="4">
    <location>
        <position position="144"/>
    </location>
    <ligand>
        <name>GTP</name>
        <dbReference type="ChEBI" id="CHEBI:37565"/>
    </ligand>
</feature>
<comment type="function">
    <text evidence="4 6">Essential cell division protein that forms a contractile ring structure (Z ring) at the future cell division site. The regulation of the ring assembly controls the timing and the location of cell division. One of the functions of the FtsZ ring is to recruit other cell division proteins to the septum to produce a new cell wall between the dividing cells. Binds GTP and shows GTPase activity.</text>
</comment>
<dbReference type="GO" id="GO:0043093">
    <property type="term" value="P:FtsZ-dependent cytokinesis"/>
    <property type="evidence" value="ECO:0007669"/>
    <property type="project" value="UniProtKB-UniRule"/>
</dbReference>
<dbReference type="CDD" id="cd02201">
    <property type="entry name" value="FtsZ_type1"/>
    <property type="match status" value="1"/>
</dbReference>
<feature type="binding site" evidence="4">
    <location>
        <begin position="25"/>
        <end position="29"/>
    </location>
    <ligand>
        <name>GTP</name>
        <dbReference type="ChEBI" id="CHEBI:37565"/>
    </ligand>
</feature>
<dbReference type="InterPro" id="IPR003008">
    <property type="entry name" value="Tubulin_FtsZ_GTPase"/>
</dbReference>
<dbReference type="Pfam" id="PF12327">
    <property type="entry name" value="FtsZ_C"/>
    <property type="match status" value="1"/>
</dbReference>
<dbReference type="PRINTS" id="PR00423">
    <property type="entry name" value="CELLDVISFTSZ"/>
</dbReference>
<evidence type="ECO:0000256" key="5">
    <source>
        <dbReference type="NCBIfam" id="TIGR00065"/>
    </source>
</evidence>
<feature type="binding site" evidence="4">
    <location>
        <position position="187"/>
    </location>
    <ligand>
        <name>GTP</name>
        <dbReference type="ChEBI" id="CHEBI:37565"/>
    </ligand>
</feature>
<dbReference type="Proteomes" id="UP000824176">
    <property type="component" value="Unassembled WGS sequence"/>
</dbReference>
<dbReference type="InterPro" id="IPR000158">
    <property type="entry name" value="Cell_div_FtsZ"/>
</dbReference>
<dbReference type="PANTHER" id="PTHR30314:SF3">
    <property type="entry name" value="MITOCHONDRIAL DIVISION PROTEIN FSZA"/>
    <property type="match status" value="1"/>
</dbReference>
<dbReference type="InterPro" id="IPR036525">
    <property type="entry name" value="Tubulin/FtsZ_GTPase_sf"/>
</dbReference>
<keyword evidence="2 4" id="KW-0547">Nucleotide-binding</keyword>
<proteinExistence type="inferred from homology"/>
<dbReference type="InterPro" id="IPR008280">
    <property type="entry name" value="Tub_FtsZ_C"/>
</dbReference>
<dbReference type="SMART" id="SM00865">
    <property type="entry name" value="Tubulin_C"/>
    <property type="match status" value="1"/>
</dbReference>
<dbReference type="GO" id="GO:0051258">
    <property type="term" value="P:protein polymerization"/>
    <property type="evidence" value="ECO:0007669"/>
    <property type="project" value="UniProtKB-UniRule"/>
</dbReference>
<dbReference type="InterPro" id="IPR020805">
    <property type="entry name" value="Cell_div_FtsZ_CS"/>
</dbReference>
<evidence type="ECO:0000256" key="6">
    <source>
        <dbReference type="RuleBase" id="RU000631"/>
    </source>
</evidence>
<dbReference type="SUPFAM" id="SSF55307">
    <property type="entry name" value="Tubulin C-terminal domain-like"/>
    <property type="match status" value="1"/>
</dbReference>
<dbReference type="GO" id="GO:0005737">
    <property type="term" value="C:cytoplasm"/>
    <property type="evidence" value="ECO:0007669"/>
    <property type="project" value="UniProtKB-SubCell"/>
</dbReference>
<dbReference type="Pfam" id="PF00091">
    <property type="entry name" value="Tubulin"/>
    <property type="match status" value="1"/>
</dbReference>
<dbReference type="EMBL" id="DXAQ01000125">
    <property type="protein sequence ID" value="HIZ89931.1"/>
    <property type="molecule type" value="Genomic_DNA"/>
</dbReference>
<dbReference type="HAMAP" id="MF_00909">
    <property type="entry name" value="FtsZ"/>
    <property type="match status" value="1"/>
</dbReference>
<evidence type="ECO:0000256" key="4">
    <source>
        <dbReference type="HAMAP-Rule" id="MF_00909"/>
    </source>
</evidence>
<dbReference type="NCBIfam" id="TIGR00065">
    <property type="entry name" value="ftsZ"/>
    <property type="match status" value="1"/>
</dbReference>
<reference evidence="9" key="1">
    <citation type="journal article" date="2021" name="PeerJ">
        <title>Extensive microbial diversity within the chicken gut microbiome revealed by metagenomics and culture.</title>
        <authorList>
            <person name="Gilroy R."/>
            <person name="Ravi A."/>
            <person name="Getino M."/>
            <person name="Pursley I."/>
            <person name="Horton D.L."/>
            <person name="Alikhan N.F."/>
            <person name="Baker D."/>
            <person name="Gharbi K."/>
            <person name="Hall N."/>
            <person name="Watson M."/>
            <person name="Adriaenssens E.M."/>
            <person name="Foster-Nyarko E."/>
            <person name="Jarju S."/>
            <person name="Secka A."/>
            <person name="Antonio M."/>
            <person name="Oren A."/>
            <person name="Chaudhuri R.R."/>
            <person name="La Ragione R."/>
            <person name="Hildebrand F."/>
            <person name="Pallen M.J."/>
        </authorList>
    </citation>
    <scope>NUCLEOTIDE SEQUENCE</scope>
    <source>
        <strain evidence="9">ChiW4-1371</strain>
    </source>
</reference>
<evidence type="ECO:0000313" key="9">
    <source>
        <dbReference type="EMBL" id="HIZ89931.1"/>
    </source>
</evidence>
<sequence>MDDLFLNEQIPYEHGAVIKVVGVGGAGGNAVANMIAANVGSVEYIAVNTDAQALRKSGANTCILISKLGLGAGGRPEKGKEYALEAIDEIRNAIKGADMVFITAGMGGGTGTGAAPVIAAEAKASGALTVAVVSTPHTTAGSKRINIAKEGLAELINYVDSYIVVPNDCMQNAGHKLTYKEALKIADDVLRQSIQGICEIASSAGHINIDFADVRTAMSQQGKAVMGIGRAGGENRAKQAFENALKNPLLSDTNIKGAYAVLLNISGNEDDLLSDEVEEIQALVNEYAGDGAHVIDGIIFDDRTDGTISVTIVATGISNGKGVENLTKVDDIKKAKPTGAVVTSMQDKLKKISREDHNLQGISNRLNEDYFEIPTYLRKQND</sequence>
<evidence type="ECO:0000259" key="7">
    <source>
        <dbReference type="SMART" id="SM00864"/>
    </source>
</evidence>
<dbReference type="GO" id="GO:0003924">
    <property type="term" value="F:GTPase activity"/>
    <property type="evidence" value="ECO:0007669"/>
    <property type="project" value="UniProtKB-UniRule"/>
</dbReference>
<dbReference type="InterPro" id="IPR045061">
    <property type="entry name" value="FtsZ/CetZ"/>
</dbReference>
<gene>
    <name evidence="4 9" type="primary">ftsZ</name>
    <name evidence="9" type="ORF">H9804_08285</name>
</gene>
<evidence type="ECO:0000313" key="10">
    <source>
        <dbReference type="Proteomes" id="UP000824176"/>
    </source>
</evidence>
<dbReference type="InterPro" id="IPR024757">
    <property type="entry name" value="FtsZ_C"/>
</dbReference>
<dbReference type="GO" id="GO:0032153">
    <property type="term" value="C:cell division site"/>
    <property type="evidence" value="ECO:0007669"/>
    <property type="project" value="UniProtKB-UniRule"/>
</dbReference>
<evidence type="ECO:0000256" key="1">
    <source>
        <dbReference type="ARBA" id="ARBA00009690"/>
    </source>
</evidence>
<keyword evidence="4 6" id="KW-0132">Cell division</keyword>
<protein>
    <recommendedName>
        <fullName evidence="4 5">Cell division protein FtsZ</fullName>
    </recommendedName>
</protein>
<keyword evidence="4" id="KW-0963">Cytoplasm</keyword>
<dbReference type="InterPro" id="IPR037103">
    <property type="entry name" value="Tubulin/FtsZ-like_C"/>
</dbReference>
<reference evidence="9" key="2">
    <citation type="submission" date="2021-04" db="EMBL/GenBank/DDBJ databases">
        <authorList>
            <person name="Gilroy R."/>
        </authorList>
    </citation>
    <scope>NUCLEOTIDE SEQUENCE</scope>
    <source>
        <strain evidence="9">ChiW4-1371</strain>
    </source>
</reference>
<accession>A0A9D2KCA5</accession>
<dbReference type="GO" id="GO:0005525">
    <property type="term" value="F:GTP binding"/>
    <property type="evidence" value="ECO:0007669"/>
    <property type="project" value="UniProtKB-UniRule"/>
</dbReference>
<dbReference type="Gene3D" id="3.30.1330.20">
    <property type="entry name" value="Tubulin/FtsZ, C-terminal domain"/>
    <property type="match status" value="1"/>
</dbReference>
<dbReference type="Gene3D" id="3.40.50.1440">
    <property type="entry name" value="Tubulin/FtsZ, GTPase domain"/>
    <property type="match status" value="1"/>
</dbReference>
<comment type="similarity">
    <text evidence="1 4 6">Belongs to the FtsZ family.</text>
</comment>
<feature type="domain" description="Tubulin/FtsZ GTPase" evidence="7">
    <location>
        <begin position="17"/>
        <end position="205"/>
    </location>
</feature>
<evidence type="ECO:0000256" key="2">
    <source>
        <dbReference type="ARBA" id="ARBA00022741"/>
    </source>
</evidence>
<name>A0A9D2KCA5_9BACT</name>
<dbReference type="InterPro" id="IPR018316">
    <property type="entry name" value="Tubulin/FtsZ_2-layer-sand-dom"/>
</dbReference>
<feature type="domain" description="Tubulin/FtsZ 2-layer sandwich" evidence="8">
    <location>
        <begin position="207"/>
        <end position="326"/>
    </location>
</feature>
<keyword evidence="4 6" id="KW-0131">Cell cycle</keyword>
<dbReference type="PANTHER" id="PTHR30314">
    <property type="entry name" value="CELL DIVISION PROTEIN FTSZ-RELATED"/>
    <property type="match status" value="1"/>
</dbReference>
<dbReference type="GO" id="GO:0000917">
    <property type="term" value="P:division septum assembly"/>
    <property type="evidence" value="ECO:0007669"/>
    <property type="project" value="UniProtKB-KW"/>
</dbReference>
<keyword evidence="3 4" id="KW-0342">GTP-binding</keyword>
<comment type="caution">
    <text evidence="4">Lacks conserved residue(s) required for the propagation of feature annotation.</text>
</comment>
<organism evidence="9 10">
    <name type="scientific">Candidatus Mucispirillum faecigallinarum</name>
    <dbReference type="NCBI Taxonomy" id="2838699"/>
    <lineage>
        <taxon>Bacteria</taxon>
        <taxon>Pseudomonadati</taxon>
        <taxon>Deferribacterota</taxon>
        <taxon>Deferribacteres</taxon>
        <taxon>Deferribacterales</taxon>
        <taxon>Mucispirillaceae</taxon>
        <taxon>Mucispirillum</taxon>
    </lineage>
</organism>
<evidence type="ECO:0000259" key="8">
    <source>
        <dbReference type="SMART" id="SM00865"/>
    </source>
</evidence>
<keyword evidence="4 6" id="KW-0717">Septation</keyword>
<dbReference type="SUPFAM" id="SSF52490">
    <property type="entry name" value="Tubulin nucleotide-binding domain-like"/>
    <property type="match status" value="1"/>
</dbReference>
<dbReference type="AlphaFoldDB" id="A0A9D2KCA5"/>